<protein>
    <submittedName>
        <fullName evidence="2">Uncharacterized protein</fullName>
    </submittedName>
</protein>
<comment type="caution">
    <text evidence="2">The sequence shown here is derived from an EMBL/GenBank/DDBJ whole genome shotgun (WGS) entry which is preliminary data.</text>
</comment>
<evidence type="ECO:0000313" key="3">
    <source>
        <dbReference type="Proteomes" id="UP000176834"/>
    </source>
</evidence>
<evidence type="ECO:0000256" key="1">
    <source>
        <dbReference type="SAM" id="SignalP"/>
    </source>
</evidence>
<proteinExistence type="predicted"/>
<organism evidence="2 3">
    <name type="scientific">Candidatus Yanofskybacteria bacterium RIFCSPHIGHO2_02_FULL_38_22b</name>
    <dbReference type="NCBI Taxonomy" id="1802673"/>
    <lineage>
        <taxon>Bacteria</taxon>
        <taxon>Candidatus Yanofskyibacteriota</taxon>
    </lineage>
</organism>
<dbReference type="Gene3D" id="3.20.20.80">
    <property type="entry name" value="Glycosidases"/>
    <property type="match status" value="1"/>
</dbReference>
<reference evidence="2 3" key="1">
    <citation type="journal article" date="2016" name="Nat. Commun.">
        <title>Thousands of microbial genomes shed light on interconnected biogeochemical processes in an aquifer system.</title>
        <authorList>
            <person name="Anantharaman K."/>
            <person name="Brown C.T."/>
            <person name="Hug L.A."/>
            <person name="Sharon I."/>
            <person name="Castelle C.J."/>
            <person name="Probst A.J."/>
            <person name="Thomas B.C."/>
            <person name="Singh A."/>
            <person name="Wilkins M.J."/>
            <person name="Karaoz U."/>
            <person name="Brodie E.L."/>
            <person name="Williams K.H."/>
            <person name="Hubbard S.S."/>
            <person name="Banfield J.F."/>
        </authorList>
    </citation>
    <scope>NUCLEOTIDE SEQUENCE [LARGE SCALE GENOMIC DNA]</scope>
</reference>
<dbReference type="AlphaFoldDB" id="A0A1F8F3F2"/>
<gene>
    <name evidence="2" type="ORF">A3B86_02385</name>
</gene>
<evidence type="ECO:0000313" key="2">
    <source>
        <dbReference type="EMBL" id="OGN07662.1"/>
    </source>
</evidence>
<name>A0A1F8F3F2_9BACT</name>
<sequence>MSKKILARLNCLALIFGVVICVQAEGQLSDSSRVETMGPIKGVEITATSLNGWFASITPWHYLPKVSTVHPVAELFTPGETQTPGQMIEQIRLFENFGSGADILHFNVCLDYNHWLANYLSLNTKRPFFVLYEHIHGNCNYVEPNGSKNMSLAKNRQAFMQDIEFFIKNIILPNQSRYVTVNGRAVIYMWAPTEMRGDFASLLDLARFRFPVFFIGSVGVMNPPTDKQGLRTLRALDGFMEYGVLVFDKDEKDVPYSDNYLRMIQKYDESSGLWYQTIKNFEKETRKKYLFIPTFQAAYDDTKYPGRTAPPMYPRSRAEMEHHAEVINRRTKSVQDSCPEGVDPYAGDVNNCFEDFYDNIGPHVVATELPEGAAVIESQCLPETVDILHVKFVGCGTGRLEIVGKYFGK</sequence>
<feature type="signal peptide" evidence="1">
    <location>
        <begin position="1"/>
        <end position="24"/>
    </location>
</feature>
<accession>A0A1F8F3F2</accession>
<dbReference type="Proteomes" id="UP000176834">
    <property type="component" value="Unassembled WGS sequence"/>
</dbReference>
<feature type="chain" id="PRO_5009535446" evidence="1">
    <location>
        <begin position="25"/>
        <end position="409"/>
    </location>
</feature>
<dbReference type="EMBL" id="MGJN01000003">
    <property type="protein sequence ID" value="OGN07662.1"/>
    <property type="molecule type" value="Genomic_DNA"/>
</dbReference>
<keyword evidence="1" id="KW-0732">Signal</keyword>